<dbReference type="PANTHER" id="PTHR22911">
    <property type="entry name" value="ACYL-MALONYL CONDENSING ENZYME-RELATED"/>
    <property type="match status" value="1"/>
</dbReference>
<feature type="transmembrane region" description="Helical" evidence="5">
    <location>
        <begin position="225"/>
        <end position="242"/>
    </location>
</feature>
<reference evidence="7 8" key="1">
    <citation type="submission" date="2019-09" db="EMBL/GenBank/DDBJ databases">
        <title>Wenzhouxiangella sp. Genome sequencing and assembly.</title>
        <authorList>
            <person name="Zhang R."/>
        </authorList>
    </citation>
    <scope>NUCLEOTIDE SEQUENCE [LARGE SCALE GENOMIC DNA]</scope>
    <source>
        <strain evidence="7 8">W260</strain>
    </source>
</reference>
<feature type="transmembrane region" description="Helical" evidence="5">
    <location>
        <begin position="87"/>
        <end position="110"/>
    </location>
</feature>
<dbReference type="Proteomes" id="UP000325372">
    <property type="component" value="Unassembled WGS sequence"/>
</dbReference>
<evidence type="ECO:0000313" key="7">
    <source>
        <dbReference type="EMBL" id="KAA9132730.1"/>
    </source>
</evidence>
<evidence type="ECO:0000256" key="3">
    <source>
        <dbReference type="ARBA" id="ARBA00022989"/>
    </source>
</evidence>
<proteinExistence type="predicted"/>
<dbReference type="GO" id="GO:0016020">
    <property type="term" value="C:membrane"/>
    <property type="evidence" value="ECO:0007669"/>
    <property type="project" value="UniProtKB-SubCell"/>
</dbReference>
<feature type="domain" description="EamA" evidence="6">
    <location>
        <begin position="166"/>
        <end position="296"/>
    </location>
</feature>
<keyword evidence="4 5" id="KW-0472">Membrane</keyword>
<evidence type="ECO:0000256" key="5">
    <source>
        <dbReference type="SAM" id="Phobius"/>
    </source>
</evidence>
<feature type="transmembrane region" description="Helical" evidence="5">
    <location>
        <begin position="141"/>
        <end position="157"/>
    </location>
</feature>
<feature type="domain" description="EamA" evidence="6">
    <location>
        <begin position="25"/>
        <end position="156"/>
    </location>
</feature>
<feature type="transmembrane region" description="Helical" evidence="5">
    <location>
        <begin position="197"/>
        <end position="219"/>
    </location>
</feature>
<feature type="transmembrane region" description="Helical" evidence="5">
    <location>
        <begin position="278"/>
        <end position="297"/>
    </location>
</feature>
<keyword evidence="2 5" id="KW-0812">Transmembrane</keyword>
<evidence type="ECO:0000256" key="2">
    <source>
        <dbReference type="ARBA" id="ARBA00022692"/>
    </source>
</evidence>
<feature type="transmembrane region" description="Helical" evidence="5">
    <location>
        <begin position="163"/>
        <end position="185"/>
    </location>
</feature>
<accession>A0A5N0TCN4</accession>
<protein>
    <submittedName>
        <fullName evidence="7">DMT family transporter</fullName>
    </submittedName>
</protein>
<dbReference type="PANTHER" id="PTHR22911:SF6">
    <property type="entry name" value="SOLUTE CARRIER FAMILY 35 MEMBER G1"/>
    <property type="match status" value="1"/>
</dbReference>
<keyword evidence="3 5" id="KW-1133">Transmembrane helix</keyword>
<dbReference type="Pfam" id="PF00892">
    <property type="entry name" value="EamA"/>
    <property type="match status" value="2"/>
</dbReference>
<comment type="caution">
    <text evidence="7">The sequence shown here is derived from an EMBL/GenBank/DDBJ whole genome shotgun (WGS) entry which is preliminary data.</text>
</comment>
<dbReference type="InterPro" id="IPR000620">
    <property type="entry name" value="EamA_dom"/>
</dbReference>
<feature type="transmembrane region" description="Helical" evidence="5">
    <location>
        <begin position="116"/>
        <end position="134"/>
    </location>
</feature>
<evidence type="ECO:0000313" key="8">
    <source>
        <dbReference type="Proteomes" id="UP000325372"/>
    </source>
</evidence>
<dbReference type="SUPFAM" id="SSF103481">
    <property type="entry name" value="Multidrug resistance efflux transporter EmrE"/>
    <property type="match status" value="2"/>
</dbReference>
<feature type="transmembrane region" description="Helical" evidence="5">
    <location>
        <begin position="55"/>
        <end position="75"/>
    </location>
</feature>
<gene>
    <name evidence="7" type="ORF">F3N42_05820</name>
</gene>
<feature type="transmembrane region" description="Helical" evidence="5">
    <location>
        <begin position="21"/>
        <end position="43"/>
    </location>
</feature>
<sequence length="314" mass="34039">MPTGARASGQRGRRETASMERVTVGMAAAVGAFFCFTLMNVFAKLLAANHSVVEIAFYRNFIAIIPFLIAIFVFGRREILVLKSKPMLVGVRAVVGTLSLCATFYAYSLMPMADTTVLMFTSSLFIPVLGVIFLKESVGPWRWAAVVVGFIGVLVMARPTGNVYALGIAVALGAACLHATLQIILRYLGQFERPVSIAFYFFLIGVIVTAIPLPFVAVRPTADEIPLLLGVGLSGAGAQWLLSTAFSHAKAAIVTVFNYSSIVWATLFGWLIWSEWPLPHVIIGALIVIGSNLLMIWREARLGRVTGARVRAEL</sequence>
<dbReference type="InterPro" id="IPR037185">
    <property type="entry name" value="EmrE-like"/>
</dbReference>
<name>A0A5N0TCN4_9GAMM</name>
<feature type="transmembrane region" description="Helical" evidence="5">
    <location>
        <begin position="251"/>
        <end position="272"/>
    </location>
</feature>
<comment type="subcellular location">
    <subcellularLocation>
        <location evidence="1">Membrane</location>
        <topology evidence="1">Multi-pass membrane protein</topology>
    </subcellularLocation>
</comment>
<organism evidence="7 8">
    <name type="scientific">Marinihelvus fidelis</name>
    <dbReference type="NCBI Taxonomy" id="2613842"/>
    <lineage>
        <taxon>Bacteria</taxon>
        <taxon>Pseudomonadati</taxon>
        <taxon>Pseudomonadota</taxon>
        <taxon>Gammaproteobacteria</taxon>
        <taxon>Chromatiales</taxon>
        <taxon>Wenzhouxiangellaceae</taxon>
        <taxon>Marinihelvus</taxon>
    </lineage>
</organism>
<evidence type="ECO:0000256" key="4">
    <source>
        <dbReference type="ARBA" id="ARBA00023136"/>
    </source>
</evidence>
<evidence type="ECO:0000259" key="6">
    <source>
        <dbReference type="Pfam" id="PF00892"/>
    </source>
</evidence>
<dbReference type="EMBL" id="VYXP01000003">
    <property type="protein sequence ID" value="KAA9132730.1"/>
    <property type="molecule type" value="Genomic_DNA"/>
</dbReference>
<keyword evidence="8" id="KW-1185">Reference proteome</keyword>
<dbReference type="AlphaFoldDB" id="A0A5N0TCN4"/>
<evidence type="ECO:0000256" key="1">
    <source>
        <dbReference type="ARBA" id="ARBA00004141"/>
    </source>
</evidence>